<dbReference type="InterPro" id="IPR036633">
    <property type="entry name" value="Prn/Lys/Arg_de-COase_C_sf"/>
</dbReference>
<dbReference type="SUPFAM" id="SSF53383">
    <property type="entry name" value="PLP-dependent transferases"/>
    <property type="match status" value="1"/>
</dbReference>
<keyword evidence="5" id="KW-0456">Lyase</keyword>
<dbReference type="InterPro" id="IPR008286">
    <property type="entry name" value="Prn/Lys/Arg_de-COase_C"/>
</dbReference>
<evidence type="ECO:0000256" key="4">
    <source>
        <dbReference type="ARBA" id="ARBA00022898"/>
    </source>
</evidence>
<dbReference type="Proteomes" id="UP001164803">
    <property type="component" value="Chromosome"/>
</dbReference>
<dbReference type="InterPro" id="IPR015421">
    <property type="entry name" value="PyrdxlP-dep_Trfase_major"/>
</dbReference>
<dbReference type="InterPro" id="IPR000310">
    <property type="entry name" value="Orn/Lys/Arg_deCO2ase_major_dom"/>
</dbReference>
<evidence type="ECO:0000256" key="3">
    <source>
        <dbReference type="ARBA" id="ARBA00022793"/>
    </source>
</evidence>
<evidence type="ECO:0000256" key="1">
    <source>
        <dbReference type="ARBA" id="ARBA00001933"/>
    </source>
</evidence>
<dbReference type="RefSeq" id="WP_268044783.1">
    <property type="nucleotide sequence ID" value="NZ_CP104064.1"/>
</dbReference>
<proteinExistence type="inferred from homology"/>
<dbReference type="PANTHER" id="PTHR43277:SF4">
    <property type="entry name" value="ARGININE DECARBOXYLASE"/>
    <property type="match status" value="1"/>
</dbReference>
<accession>A0ABY6Z463</accession>
<dbReference type="GO" id="GO:0008483">
    <property type="term" value="F:transaminase activity"/>
    <property type="evidence" value="ECO:0007669"/>
    <property type="project" value="UniProtKB-KW"/>
</dbReference>
<feature type="domain" description="Orn/Lys/Arg decarboxylase C-terminal" evidence="7">
    <location>
        <begin position="397"/>
        <end position="440"/>
    </location>
</feature>
<keyword evidence="3" id="KW-0210">Decarboxylase</keyword>
<dbReference type="InterPro" id="IPR052357">
    <property type="entry name" value="Orn_Lys_Arg_decarboxylase-I"/>
</dbReference>
<keyword evidence="8" id="KW-0808">Transferase</keyword>
<comment type="cofactor">
    <cofactor evidence="1">
        <name>pyridoxal 5'-phosphate</name>
        <dbReference type="ChEBI" id="CHEBI:597326"/>
    </cofactor>
</comment>
<organism evidence="8 9">
    <name type="scientific">Alicyclobacillus dauci</name>
    <dbReference type="NCBI Taxonomy" id="1475485"/>
    <lineage>
        <taxon>Bacteria</taxon>
        <taxon>Bacillati</taxon>
        <taxon>Bacillota</taxon>
        <taxon>Bacilli</taxon>
        <taxon>Bacillales</taxon>
        <taxon>Alicyclobacillaceae</taxon>
        <taxon>Alicyclobacillus</taxon>
    </lineage>
</organism>
<dbReference type="EMBL" id="CP104064">
    <property type="protein sequence ID" value="WAH37308.1"/>
    <property type="molecule type" value="Genomic_DNA"/>
</dbReference>
<dbReference type="Gene3D" id="3.40.640.10">
    <property type="entry name" value="Type I PLP-dependent aspartate aminotransferase-like (Major domain)"/>
    <property type="match status" value="1"/>
</dbReference>
<sequence>MSITHSQTPIIDALVEHAAREKVSMHMPGHHQGRVLPVELSNWLGQATKLDVTELAGLDNYHEASGCILQSQALAASYYGSDYCLYSVNGATACVMAAIAACVDGPLRRRIVFVGPCHVSAWRGLVYADAHMQFVPSTWRSDLQTFDRPDVRQIEGALREHDDVAAVIVTSPSYQGLVAPIREIADLAHRYNVPLIVDEAHGAHFGLCEGMPPHSVQEGADIVIQSPHKTLPCLTQGAWVHLQGDRVSYDALQSALLFLQSTSPSYLLLAALDGAQAWLRGPGKLEAEKTLARLAEFRQLEGQGRDPMRLWIPTGSEQASHDLADRMQAQGVFLEYADASGVLAMFGFSQPDYEYKKFFRVLHEWQGTGQSPAAKDGEVVQALYEMAGQSSIACLPSEVARSRKRRIPLSEANNEILAAPLAPYPPGVPALWPGHVLQSAHITRLRAWLSHGGVVLGIDENEQVEVVDGN</sequence>
<evidence type="ECO:0000313" key="8">
    <source>
        <dbReference type="EMBL" id="WAH37308.1"/>
    </source>
</evidence>
<comment type="similarity">
    <text evidence="2">Belongs to the Orn/Lys/Arg decarboxylase class-I family.</text>
</comment>
<feature type="domain" description="Orn/Lys/Arg decarboxylases family 1 pyridoxal-P attachment site" evidence="6">
    <location>
        <begin position="8"/>
        <end position="300"/>
    </location>
</feature>
<dbReference type="InterPro" id="IPR015424">
    <property type="entry name" value="PyrdxlP-dep_Trfase"/>
</dbReference>
<keyword evidence="8" id="KW-0032">Aminotransferase</keyword>
<keyword evidence="9" id="KW-1185">Reference proteome</keyword>
<name>A0ABY6Z463_9BACL</name>
<reference evidence="8" key="1">
    <citation type="submission" date="2022-08" db="EMBL/GenBank/DDBJ databases">
        <title>Alicyclobacillus dauci DSM2870, complete genome.</title>
        <authorList>
            <person name="Wang Q."/>
            <person name="Cai R."/>
            <person name="Wang Z."/>
        </authorList>
    </citation>
    <scope>NUCLEOTIDE SEQUENCE</scope>
    <source>
        <strain evidence="8">DSM 28700</strain>
    </source>
</reference>
<dbReference type="PANTHER" id="PTHR43277">
    <property type="entry name" value="ARGININE DECARBOXYLASE"/>
    <property type="match status" value="1"/>
</dbReference>
<gene>
    <name evidence="8" type="ORF">NZD86_01815</name>
</gene>
<dbReference type="Pfam" id="PF01276">
    <property type="entry name" value="OKR_DC_1"/>
    <property type="match status" value="1"/>
</dbReference>
<evidence type="ECO:0000259" key="7">
    <source>
        <dbReference type="Pfam" id="PF03711"/>
    </source>
</evidence>
<protein>
    <submittedName>
        <fullName evidence="8">Aminotransferase class I/II-fold pyridoxal phosphate-dependent enzyme</fullName>
    </submittedName>
</protein>
<dbReference type="Pfam" id="PF03711">
    <property type="entry name" value="OKR_DC_1_C"/>
    <property type="match status" value="1"/>
</dbReference>
<keyword evidence="4" id="KW-0663">Pyridoxal phosphate</keyword>
<dbReference type="SUPFAM" id="SSF55904">
    <property type="entry name" value="Ornithine decarboxylase C-terminal domain"/>
    <property type="match status" value="1"/>
</dbReference>
<dbReference type="Gene3D" id="3.90.105.10">
    <property type="entry name" value="Molybdopterin biosynthesis moea protein, domain 2"/>
    <property type="match status" value="1"/>
</dbReference>
<evidence type="ECO:0000256" key="5">
    <source>
        <dbReference type="ARBA" id="ARBA00023239"/>
    </source>
</evidence>
<evidence type="ECO:0000259" key="6">
    <source>
        <dbReference type="Pfam" id="PF01276"/>
    </source>
</evidence>
<evidence type="ECO:0000313" key="9">
    <source>
        <dbReference type="Proteomes" id="UP001164803"/>
    </source>
</evidence>
<evidence type="ECO:0000256" key="2">
    <source>
        <dbReference type="ARBA" id="ARBA00010671"/>
    </source>
</evidence>